<accession>A0A7K1FFM8</accession>
<dbReference type="Proteomes" id="UP000460221">
    <property type="component" value="Unassembled WGS sequence"/>
</dbReference>
<sequence length="353" mass="38091">MSTRTSRRWSAACLAALIGLAGLVTGTGTAAAAPVPTPAAPVQDFEIAPDSAFAAAGSPASALASAQDALATPAVSAAAPTVPIRPTGSDPQPRFPIRAAFYYGWGSTSSHFTATYGTDDPYAAPGAPRRNVTQMRYAGLNAGIASWMGQGSFADVRFPYQLRAADGTPFRWSLYYEPAGRSYAQINSDLTYIRGKYGIDKNFLRVGGKPVLFVWAGGSFSCSQAQTWVQANQSRFYLVFKVFPGYTGCPYKPRAWHEYGPVHRIVTVPGNSAAVSPGFWHTNSSSPILARDPRSWDLAIKQMVGSRVPWQLVTSYNEWGEGTAVETANQWRSGTPYGRYLDLLHVNLWRSGV</sequence>
<name>A0A7K1FFM8_9ACTN</name>
<dbReference type="AlphaFoldDB" id="A0A7K1FFM8"/>
<proteinExistence type="predicted"/>
<evidence type="ECO:0008006" key="4">
    <source>
        <dbReference type="Google" id="ProtNLM"/>
    </source>
</evidence>
<gene>
    <name evidence="2" type="ORF">GIS00_02995</name>
</gene>
<dbReference type="RefSeq" id="WP_154766890.1">
    <property type="nucleotide sequence ID" value="NZ_WLYK01000001.1"/>
</dbReference>
<keyword evidence="1" id="KW-0732">Signal</keyword>
<dbReference type="EMBL" id="WLYK01000001">
    <property type="protein sequence ID" value="MTD12912.1"/>
    <property type="molecule type" value="Genomic_DNA"/>
</dbReference>
<feature type="signal peptide" evidence="1">
    <location>
        <begin position="1"/>
        <end position="32"/>
    </location>
</feature>
<evidence type="ECO:0000313" key="3">
    <source>
        <dbReference type="Proteomes" id="UP000460221"/>
    </source>
</evidence>
<reference evidence="2 3" key="1">
    <citation type="submission" date="2019-11" db="EMBL/GenBank/DDBJ databases">
        <authorList>
            <person name="Jiang L.-Q."/>
        </authorList>
    </citation>
    <scope>NUCLEOTIDE SEQUENCE [LARGE SCALE GENOMIC DNA]</scope>
    <source>
        <strain evidence="2 3">YIM 132087</strain>
    </source>
</reference>
<evidence type="ECO:0000313" key="2">
    <source>
        <dbReference type="EMBL" id="MTD12912.1"/>
    </source>
</evidence>
<keyword evidence="3" id="KW-1185">Reference proteome</keyword>
<comment type="caution">
    <text evidence="2">The sequence shown here is derived from an EMBL/GenBank/DDBJ whole genome shotgun (WGS) entry which is preliminary data.</text>
</comment>
<protein>
    <recommendedName>
        <fullName evidence="4">GH26 domain-containing protein</fullName>
    </recommendedName>
</protein>
<evidence type="ECO:0000256" key="1">
    <source>
        <dbReference type="SAM" id="SignalP"/>
    </source>
</evidence>
<dbReference type="Gene3D" id="3.20.20.80">
    <property type="entry name" value="Glycosidases"/>
    <property type="match status" value="1"/>
</dbReference>
<feature type="chain" id="PRO_5029633915" description="GH26 domain-containing protein" evidence="1">
    <location>
        <begin position="33"/>
        <end position="353"/>
    </location>
</feature>
<organism evidence="2 3">
    <name type="scientific">Nakamurella alba</name>
    <dbReference type="NCBI Taxonomy" id="2665158"/>
    <lineage>
        <taxon>Bacteria</taxon>
        <taxon>Bacillati</taxon>
        <taxon>Actinomycetota</taxon>
        <taxon>Actinomycetes</taxon>
        <taxon>Nakamurellales</taxon>
        <taxon>Nakamurellaceae</taxon>
        <taxon>Nakamurella</taxon>
    </lineage>
</organism>